<proteinExistence type="predicted"/>
<name>A0A8H6B0J5_9HELO</name>
<dbReference type="GeneID" id="59255433"/>
<dbReference type="OrthoDB" id="10462575at2759"/>
<dbReference type="RefSeq" id="XP_037195895.1">
    <property type="nucleotide sequence ID" value="XM_037331741.1"/>
</dbReference>
<reference evidence="1 2" key="1">
    <citation type="journal article" date="2020" name="Phytopathology">
        <title>A high-quality genome resource of Botrytis fragariae, a new and rapidly spreading fungal pathogen causing strawberry gray mold in the U.S.A.</title>
        <authorList>
            <person name="Wu Y."/>
            <person name="Saski C.A."/>
            <person name="Schnabel G."/>
            <person name="Xiao S."/>
            <person name="Hu M."/>
        </authorList>
    </citation>
    <scope>NUCLEOTIDE SEQUENCE [LARGE SCALE GENOMIC DNA]</scope>
    <source>
        <strain evidence="1 2">BVB16</strain>
    </source>
</reference>
<dbReference type="EMBL" id="JABFCT010000003">
    <property type="protein sequence ID" value="KAF5876949.1"/>
    <property type="molecule type" value="Genomic_DNA"/>
</dbReference>
<dbReference type="AlphaFoldDB" id="A0A8H6B0J5"/>
<feature type="non-terminal residue" evidence="1">
    <location>
        <position position="1"/>
    </location>
</feature>
<accession>A0A8H6B0J5</accession>
<evidence type="ECO:0000313" key="1">
    <source>
        <dbReference type="EMBL" id="KAF5876949.1"/>
    </source>
</evidence>
<dbReference type="Proteomes" id="UP000531561">
    <property type="component" value="Unassembled WGS sequence"/>
</dbReference>
<evidence type="ECO:0000313" key="2">
    <source>
        <dbReference type="Proteomes" id="UP000531561"/>
    </source>
</evidence>
<sequence length="103" mass="11656">RLPSHLCSTKFPYRNYEIQTELYFDLVEQKDSSLLAETLRQPHHVGLATDLLEKESKLEALGIITILSMPSQPLFICLGIMQSPPTCTCTGCLTKVGFPWSWK</sequence>
<gene>
    <name evidence="1" type="ORF">Bfra_001307</name>
</gene>
<keyword evidence="2" id="KW-1185">Reference proteome</keyword>
<protein>
    <submittedName>
        <fullName evidence="1">Uncharacterized protein</fullName>
    </submittedName>
</protein>
<comment type="caution">
    <text evidence="1">The sequence shown here is derived from an EMBL/GenBank/DDBJ whole genome shotgun (WGS) entry which is preliminary data.</text>
</comment>
<organism evidence="1 2">
    <name type="scientific">Botrytis fragariae</name>
    <dbReference type="NCBI Taxonomy" id="1964551"/>
    <lineage>
        <taxon>Eukaryota</taxon>
        <taxon>Fungi</taxon>
        <taxon>Dikarya</taxon>
        <taxon>Ascomycota</taxon>
        <taxon>Pezizomycotina</taxon>
        <taxon>Leotiomycetes</taxon>
        <taxon>Helotiales</taxon>
        <taxon>Sclerotiniaceae</taxon>
        <taxon>Botrytis</taxon>
    </lineage>
</organism>